<comment type="caution">
    <text evidence="1">The sequence shown here is derived from an EMBL/GenBank/DDBJ whole genome shotgun (WGS) entry which is preliminary data.</text>
</comment>
<dbReference type="EMBL" id="BAABRL010000006">
    <property type="protein sequence ID" value="GAA5496027.1"/>
    <property type="molecule type" value="Genomic_DNA"/>
</dbReference>
<dbReference type="Proteomes" id="UP001424741">
    <property type="component" value="Unassembled WGS sequence"/>
</dbReference>
<keyword evidence="2" id="KW-1185">Reference proteome</keyword>
<reference evidence="1 2" key="1">
    <citation type="submission" date="2024-02" db="EMBL/GenBank/DDBJ databases">
        <title>Rubritalea halochordaticola NBRC 107102.</title>
        <authorList>
            <person name="Ichikawa N."/>
            <person name="Katano-Makiyama Y."/>
            <person name="Hidaka K."/>
        </authorList>
    </citation>
    <scope>NUCLEOTIDE SEQUENCE [LARGE SCALE GENOMIC DNA]</scope>
    <source>
        <strain evidence="1 2">NBRC 107102</strain>
    </source>
</reference>
<evidence type="ECO:0000313" key="1">
    <source>
        <dbReference type="EMBL" id="GAA5496027.1"/>
    </source>
</evidence>
<gene>
    <name evidence="1" type="ORF">Rhal01_02208</name>
</gene>
<proteinExistence type="predicted"/>
<accession>A0ABP9V5X5</accession>
<sequence length="138" mass="15904">MSGCNSNSAIDTGEYVSSLKHFAYFKLVRATLYKPEHRDWWREAYMIEEGYPSMELDLKCATDLVNKKHCTGKAEGDLTRLEGDWLLVLENDDGDELLMLIGGRHKTEQAMYYWISTFRDKWLIEDVSGVLTKAIDSL</sequence>
<protein>
    <submittedName>
        <fullName evidence="1">Uncharacterized protein</fullName>
    </submittedName>
</protein>
<organism evidence="1 2">
    <name type="scientific">Rubritalea halochordaticola</name>
    <dbReference type="NCBI Taxonomy" id="714537"/>
    <lineage>
        <taxon>Bacteria</taxon>
        <taxon>Pseudomonadati</taxon>
        <taxon>Verrucomicrobiota</taxon>
        <taxon>Verrucomicrobiia</taxon>
        <taxon>Verrucomicrobiales</taxon>
        <taxon>Rubritaleaceae</taxon>
        <taxon>Rubritalea</taxon>
    </lineage>
</organism>
<name>A0ABP9V5X5_9BACT</name>
<evidence type="ECO:0000313" key="2">
    <source>
        <dbReference type="Proteomes" id="UP001424741"/>
    </source>
</evidence>